<evidence type="ECO:0000313" key="2">
    <source>
        <dbReference type="EMBL" id="KAG9476250.1"/>
    </source>
</evidence>
<proteinExistence type="predicted"/>
<gene>
    <name evidence="2" type="ORF">GDO78_003029</name>
</gene>
<evidence type="ECO:0000313" key="3">
    <source>
        <dbReference type="Proteomes" id="UP000770717"/>
    </source>
</evidence>
<feature type="transmembrane region" description="Helical" evidence="1">
    <location>
        <begin position="12"/>
        <end position="32"/>
    </location>
</feature>
<keyword evidence="1" id="KW-0472">Membrane</keyword>
<protein>
    <submittedName>
        <fullName evidence="2">Uncharacterized protein</fullName>
    </submittedName>
</protein>
<sequence>MFSLYCLYFINYSKACLWFVYVVWTINCNYLTGNSGYMGIRTHQMIFLCFIPSLCLYNQVHNTNKNAFRRNALFTSLSTGKLALCHVSVST</sequence>
<organism evidence="2 3">
    <name type="scientific">Eleutherodactylus coqui</name>
    <name type="common">Puerto Rican coqui</name>
    <dbReference type="NCBI Taxonomy" id="57060"/>
    <lineage>
        <taxon>Eukaryota</taxon>
        <taxon>Metazoa</taxon>
        <taxon>Chordata</taxon>
        <taxon>Craniata</taxon>
        <taxon>Vertebrata</taxon>
        <taxon>Euteleostomi</taxon>
        <taxon>Amphibia</taxon>
        <taxon>Batrachia</taxon>
        <taxon>Anura</taxon>
        <taxon>Neobatrachia</taxon>
        <taxon>Hyloidea</taxon>
        <taxon>Eleutherodactylidae</taxon>
        <taxon>Eleutherodactylinae</taxon>
        <taxon>Eleutherodactylus</taxon>
        <taxon>Eleutherodactylus</taxon>
    </lineage>
</organism>
<feature type="transmembrane region" description="Helical" evidence="1">
    <location>
        <begin position="44"/>
        <end position="60"/>
    </location>
</feature>
<dbReference type="Proteomes" id="UP000770717">
    <property type="component" value="Unassembled WGS sequence"/>
</dbReference>
<dbReference type="AlphaFoldDB" id="A0A8J6EWM4"/>
<keyword evidence="1" id="KW-0812">Transmembrane</keyword>
<comment type="caution">
    <text evidence="2">The sequence shown here is derived from an EMBL/GenBank/DDBJ whole genome shotgun (WGS) entry which is preliminary data.</text>
</comment>
<reference evidence="2" key="1">
    <citation type="thesis" date="2020" institute="ProQuest LLC" country="789 East Eisenhower Parkway, Ann Arbor, MI, USA">
        <title>Comparative Genomics and Chromosome Evolution.</title>
        <authorList>
            <person name="Mudd A.B."/>
        </authorList>
    </citation>
    <scope>NUCLEOTIDE SEQUENCE</scope>
    <source>
        <strain evidence="2">HN-11 Male</strain>
        <tissue evidence="2">Kidney and liver</tissue>
    </source>
</reference>
<keyword evidence="1" id="KW-1133">Transmembrane helix</keyword>
<dbReference type="EMBL" id="WNTK01000011">
    <property type="protein sequence ID" value="KAG9476250.1"/>
    <property type="molecule type" value="Genomic_DNA"/>
</dbReference>
<evidence type="ECO:0000256" key="1">
    <source>
        <dbReference type="SAM" id="Phobius"/>
    </source>
</evidence>
<keyword evidence="3" id="KW-1185">Reference proteome</keyword>
<name>A0A8J6EWM4_ELECQ</name>
<accession>A0A8J6EWM4</accession>